<protein>
    <submittedName>
        <fullName evidence="2">Uncharacterized protein</fullName>
    </submittedName>
</protein>
<dbReference type="OrthoDB" id="4362041at2759"/>
<dbReference type="GeneID" id="26808029"/>
<dbReference type="AlphaFoldDB" id="A0A0L1J1R6"/>
<evidence type="ECO:0000256" key="1">
    <source>
        <dbReference type="SAM" id="MobiDB-lite"/>
    </source>
</evidence>
<feature type="compositionally biased region" description="Basic residues" evidence="1">
    <location>
        <begin position="195"/>
        <end position="211"/>
    </location>
</feature>
<dbReference type="EMBL" id="JNOM01000146">
    <property type="protein sequence ID" value="KNG85687.1"/>
    <property type="molecule type" value="Genomic_DNA"/>
</dbReference>
<accession>A0A0L1J1R6</accession>
<dbReference type="Proteomes" id="UP000037505">
    <property type="component" value="Unassembled WGS sequence"/>
</dbReference>
<proteinExistence type="predicted"/>
<sequence>LFFLCRSFRPNPKIFIHTKMRVASTVRYIFRLPYLTKRPEHSIWKGKGIDDSPSFEVTVHCHDDDSQSTGSEMAVNASELDLHHGGSSSSSSRSRLVRVVSWASIVCDRCRWTAEQERDLAIARSELGRCQKAWSSEQELWLSYIEALTEEKEAHEEFLVHRAKQQDDEQQHFRKAWNRRRSSEEQPVDANAHRASSRVRRLRKRHTGDFY</sequence>
<keyword evidence="3" id="KW-1185">Reference proteome</keyword>
<gene>
    <name evidence="2" type="ORF">ANOM_006225</name>
</gene>
<reference evidence="2 3" key="1">
    <citation type="submission" date="2014-06" db="EMBL/GenBank/DDBJ databases">
        <title>The Genome of the Aflatoxigenic Filamentous Fungus Aspergillus nomius.</title>
        <authorList>
            <person name="Moore M.G."/>
            <person name="Shannon B.M."/>
            <person name="Brian M.M."/>
        </authorList>
    </citation>
    <scope>NUCLEOTIDE SEQUENCE [LARGE SCALE GENOMIC DNA]</scope>
    <source>
        <strain evidence="2 3">NRRL 13137</strain>
    </source>
</reference>
<organism evidence="2 3">
    <name type="scientific">Aspergillus nomiae NRRL (strain ATCC 15546 / NRRL 13137 / CBS 260.88 / M93)</name>
    <dbReference type="NCBI Taxonomy" id="1509407"/>
    <lineage>
        <taxon>Eukaryota</taxon>
        <taxon>Fungi</taxon>
        <taxon>Dikarya</taxon>
        <taxon>Ascomycota</taxon>
        <taxon>Pezizomycotina</taxon>
        <taxon>Eurotiomycetes</taxon>
        <taxon>Eurotiomycetidae</taxon>
        <taxon>Eurotiales</taxon>
        <taxon>Aspergillaceae</taxon>
        <taxon>Aspergillus</taxon>
        <taxon>Aspergillus subgen. Circumdati</taxon>
    </lineage>
</organism>
<comment type="caution">
    <text evidence="2">The sequence shown here is derived from an EMBL/GenBank/DDBJ whole genome shotgun (WGS) entry which is preliminary data.</text>
</comment>
<dbReference type="RefSeq" id="XP_015406610.1">
    <property type="nucleotide sequence ID" value="XM_015551482.1"/>
</dbReference>
<name>A0A0L1J1R6_ASPN3</name>
<evidence type="ECO:0000313" key="3">
    <source>
        <dbReference type="Proteomes" id="UP000037505"/>
    </source>
</evidence>
<feature type="non-terminal residue" evidence="2">
    <location>
        <position position="1"/>
    </location>
</feature>
<evidence type="ECO:0000313" key="2">
    <source>
        <dbReference type="EMBL" id="KNG85687.1"/>
    </source>
</evidence>
<feature type="region of interest" description="Disordered" evidence="1">
    <location>
        <begin position="164"/>
        <end position="211"/>
    </location>
</feature>